<evidence type="ECO:0000256" key="1">
    <source>
        <dbReference type="ARBA" id="ARBA00010820"/>
    </source>
</evidence>
<dbReference type="Proteomes" id="UP001140206">
    <property type="component" value="Chromosome 5"/>
</dbReference>
<comment type="similarity">
    <text evidence="1">Belongs to the GeBP family.</text>
</comment>
<dbReference type="GO" id="GO:0006355">
    <property type="term" value="P:regulation of DNA-templated transcription"/>
    <property type="evidence" value="ECO:0007669"/>
    <property type="project" value="InterPro"/>
</dbReference>
<dbReference type="GO" id="GO:0005634">
    <property type="term" value="C:nucleus"/>
    <property type="evidence" value="ECO:0007669"/>
    <property type="project" value="TreeGrafter"/>
</dbReference>
<dbReference type="InterPro" id="IPR007592">
    <property type="entry name" value="GEBP"/>
</dbReference>
<feature type="compositionally biased region" description="Polar residues" evidence="2">
    <location>
        <begin position="1"/>
        <end position="12"/>
    </location>
</feature>
<organism evidence="4 5">
    <name type="scientific">Rhynchospora pubera</name>
    <dbReference type="NCBI Taxonomy" id="906938"/>
    <lineage>
        <taxon>Eukaryota</taxon>
        <taxon>Viridiplantae</taxon>
        <taxon>Streptophyta</taxon>
        <taxon>Embryophyta</taxon>
        <taxon>Tracheophyta</taxon>
        <taxon>Spermatophyta</taxon>
        <taxon>Magnoliopsida</taxon>
        <taxon>Liliopsida</taxon>
        <taxon>Poales</taxon>
        <taxon>Cyperaceae</taxon>
        <taxon>Cyperoideae</taxon>
        <taxon>Rhynchosporeae</taxon>
        <taxon>Rhynchospora</taxon>
    </lineage>
</organism>
<comment type="caution">
    <text evidence="4">The sequence shown here is derived from an EMBL/GenBank/DDBJ whole genome shotgun (WGS) entry which is preliminary data.</text>
</comment>
<evidence type="ECO:0000256" key="2">
    <source>
        <dbReference type="SAM" id="MobiDB-lite"/>
    </source>
</evidence>
<keyword evidence="4" id="KW-0238">DNA-binding</keyword>
<proteinExistence type="inferred from homology"/>
<evidence type="ECO:0000313" key="5">
    <source>
        <dbReference type="Proteomes" id="UP001140206"/>
    </source>
</evidence>
<dbReference type="PANTHER" id="PTHR31662:SF28">
    <property type="entry name" value="MYB_SANT-LIKE DOMAIN-CONTAINING PROTEIN"/>
    <property type="match status" value="1"/>
</dbReference>
<protein>
    <submittedName>
        <fullName evidence="4">DNA-binding storekeeper protein-related transcriptional regulator</fullName>
    </submittedName>
</protein>
<name>A0AAV8CGX6_9POAL</name>
<evidence type="ECO:0000259" key="3">
    <source>
        <dbReference type="Pfam" id="PF04504"/>
    </source>
</evidence>
<feature type="compositionally biased region" description="Low complexity" evidence="2">
    <location>
        <begin position="28"/>
        <end position="42"/>
    </location>
</feature>
<dbReference type="EMBL" id="JAMFTS010000005">
    <property type="protein sequence ID" value="KAJ4754456.1"/>
    <property type="molecule type" value="Genomic_DNA"/>
</dbReference>
<accession>A0AAV8CGX6</accession>
<sequence>MADLTPSTNGDLTPSENPNSGSPPSPHSPSNHNQSQSHSQSPYATSSQPAASRKSERKRKLREFPEMSSPSKVTAPHKTWSDADEVTLLRAAKEFRARTGSEPKIATIREFFDKIKGSVAPHLDPDKVYYKLKRLKSKFLLNGDIAPSGAHEKVLYNLSKDVWLGVVGDKKKKTKKKNADAGNKDEVRDYEDEDDYAIVTVERAQKEVGSFPFLSEALREYWKSNGEKFSSVSLENGLMQLDNTRARELEKKWKKQLEADIRSRMKRHEIFKEVYALLIDGVKGQG</sequence>
<gene>
    <name evidence="4" type="ORF">LUZ62_088861</name>
</gene>
<reference evidence="4" key="1">
    <citation type="submission" date="2022-08" db="EMBL/GenBank/DDBJ databases">
        <authorList>
            <person name="Marques A."/>
        </authorList>
    </citation>
    <scope>NUCLEOTIDE SEQUENCE</scope>
    <source>
        <strain evidence="4">RhyPub2mFocal</strain>
        <tissue evidence="4">Leaves</tissue>
    </source>
</reference>
<keyword evidence="5" id="KW-1185">Reference proteome</keyword>
<dbReference type="GO" id="GO:0003677">
    <property type="term" value="F:DNA binding"/>
    <property type="evidence" value="ECO:0007669"/>
    <property type="project" value="UniProtKB-KW"/>
</dbReference>
<feature type="region of interest" description="Disordered" evidence="2">
    <location>
        <begin position="1"/>
        <end position="79"/>
    </location>
</feature>
<dbReference type="PANTHER" id="PTHR31662">
    <property type="entry name" value="BNAANNG10740D PROTEIN-RELATED"/>
    <property type="match status" value="1"/>
</dbReference>
<dbReference type="InterPro" id="IPR053932">
    <property type="entry name" value="GeBP-like_DBD"/>
</dbReference>
<dbReference type="AlphaFoldDB" id="A0AAV8CGX6"/>
<feature type="domain" description="Glabrous enhancer-binding protein-like DBD" evidence="3">
    <location>
        <begin position="77"/>
        <end position="163"/>
    </location>
</feature>
<evidence type="ECO:0000313" key="4">
    <source>
        <dbReference type="EMBL" id="KAJ4754456.1"/>
    </source>
</evidence>
<dbReference type="Pfam" id="PF04504">
    <property type="entry name" value="GeBP-like_DBD"/>
    <property type="match status" value="1"/>
</dbReference>